<reference evidence="4 5" key="1">
    <citation type="submission" date="2020-04" db="EMBL/GenBank/DDBJ databases">
        <title>Plant Genome Project.</title>
        <authorList>
            <person name="Zhang R.-G."/>
        </authorList>
    </citation>
    <scope>NUCLEOTIDE SEQUENCE [LARGE SCALE GENOMIC DNA]</scope>
    <source>
        <strain evidence="4">YNK0</strain>
        <tissue evidence="4">Leaf</tissue>
    </source>
</reference>
<feature type="repeat" description="PPR" evidence="3">
    <location>
        <begin position="86"/>
        <end position="120"/>
    </location>
</feature>
<keyword evidence="2" id="KW-0677">Repeat</keyword>
<dbReference type="Proteomes" id="UP000655225">
    <property type="component" value="Unassembled WGS sequence"/>
</dbReference>
<dbReference type="InterPro" id="IPR011990">
    <property type="entry name" value="TPR-like_helical_dom_sf"/>
</dbReference>
<evidence type="ECO:0000313" key="4">
    <source>
        <dbReference type="EMBL" id="KAF8402307.1"/>
    </source>
</evidence>
<dbReference type="Gene3D" id="2.40.50.140">
    <property type="entry name" value="Nucleic acid-binding proteins"/>
    <property type="match status" value="1"/>
</dbReference>
<dbReference type="OMA" id="MESKMIG"/>
<dbReference type="Pfam" id="PF13041">
    <property type="entry name" value="PPR_2"/>
    <property type="match status" value="1"/>
</dbReference>
<evidence type="ECO:0008006" key="6">
    <source>
        <dbReference type="Google" id="ProtNLM"/>
    </source>
</evidence>
<dbReference type="Pfam" id="PF13812">
    <property type="entry name" value="PPR_3"/>
    <property type="match status" value="1"/>
</dbReference>
<dbReference type="PANTHER" id="PTHR47939">
    <property type="entry name" value="MEMBRANE-ASSOCIATED SALT-INDUCIBLE PROTEIN-LIKE"/>
    <property type="match status" value="1"/>
</dbReference>
<feature type="repeat" description="PPR" evidence="3">
    <location>
        <begin position="51"/>
        <end position="85"/>
    </location>
</feature>
<dbReference type="OrthoDB" id="185373at2759"/>
<dbReference type="Pfam" id="PF12854">
    <property type="entry name" value="PPR_1"/>
    <property type="match status" value="1"/>
</dbReference>
<comment type="similarity">
    <text evidence="1">Belongs to the PPR family. P subfamily.</text>
</comment>
<dbReference type="Gene3D" id="1.25.40.10">
    <property type="entry name" value="Tetratricopeptide repeat domain"/>
    <property type="match status" value="4"/>
</dbReference>
<evidence type="ECO:0000256" key="3">
    <source>
        <dbReference type="PROSITE-ProRule" id="PRU00708"/>
    </source>
</evidence>
<dbReference type="AlphaFoldDB" id="A0A834ZGR2"/>
<dbReference type="GO" id="GO:0003899">
    <property type="term" value="F:DNA-directed RNA polymerase activity"/>
    <property type="evidence" value="ECO:0007669"/>
    <property type="project" value="InterPro"/>
</dbReference>
<dbReference type="EMBL" id="JABCRI010000008">
    <property type="protein sequence ID" value="KAF8402307.1"/>
    <property type="molecule type" value="Genomic_DNA"/>
</dbReference>
<dbReference type="Pfam" id="PF01535">
    <property type="entry name" value="PPR"/>
    <property type="match status" value="2"/>
</dbReference>
<sequence>MFSLVLEAFEEMISYGYTPNTFARNIIMDVLFKIGRVDAALKVLRETQFPNFLTFNIAICNLCKLNDLSGVQDVSKIMLRKGFYPNRETFLMILNCFCKEERLAESVQVLGLMISLGIPPSVTIWSILIDGFCRAGRLVLILMLTCTAIVDGLIKAGKFHRAIKLFREAVAGKFPIDVVSYTVAIHGLVKGGRVREACTLFSQMKEVRVVPNTYTCNIMLPGLCKLGDVKTFESILRDMTDAGIEQDCVTFNTIVAFVFKLHRYRSAFNLLIEMRDLGLMPNKAMYALLVNPVACAGEVDFCICVSLVSRIEAQSEQFEMYMQLDVNTEIYPLNVGDKFTMVLAPTLSLDGTPDTGYFTQVSYILL</sequence>
<dbReference type="InterPro" id="IPR050667">
    <property type="entry name" value="PPR-containing_protein"/>
</dbReference>
<comment type="caution">
    <text evidence="4">The sequence shown here is derived from an EMBL/GenBank/DDBJ whole genome shotgun (WGS) entry which is preliminary data.</text>
</comment>
<dbReference type="PANTHER" id="PTHR47939:SF13">
    <property type="entry name" value="OS03G0201400 PROTEIN"/>
    <property type="match status" value="1"/>
</dbReference>
<feature type="repeat" description="PPR" evidence="3">
    <location>
        <begin position="177"/>
        <end position="211"/>
    </location>
</feature>
<protein>
    <recommendedName>
        <fullName evidence="6">Pentatricopeptide repeat-containing protein</fullName>
    </recommendedName>
</protein>
<keyword evidence="5" id="KW-1185">Reference proteome</keyword>
<dbReference type="GO" id="GO:0006351">
    <property type="term" value="P:DNA-templated transcription"/>
    <property type="evidence" value="ECO:0007669"/>
    <property type="project" value="InterPro"/>
</dbReference>
<name>A0A834ZGR2_TETSI</name>
<gene>
    <name evidence="4" type="ORF">HHK36_013261</name>
</gene>
<dbReference type="PROSITE" id="PS51375">
    <property type="entry name" value="PPR"/>
    <property type="match status" value="5"/>
</dbReference>
<dbReference type="InterPro" id="IPR012340">
    <property type="entry name" value="NA-bd_OB-fold"/>
</dbReference>
<evidence type="ECO:0000256" key="2">
    <source>
        <dbReference type="ARBA" id="ARBA00022737"/>
    </source>
</evidence>
<feature type="repeat" description="PPR" evidence="3">
    <location>
        <begin position="212"/>
        <end position="246"/>
    </location>
</feature>
<dbReference type="InterPro" id="IPR002885">
    <property type="entry name" value="PPR_rpt"/>
</dbReference>
<proteinExistence type="inferred from homology"/>
<dbReference type="Pfam" id="PF03870">
    <property type="entry name" value="RNA_pol_Rpb8"/>
    <property type="match status" value="1"/>
</dbReference>
<evidence type="ECO:0000313" key="5">
    <source>
        <dbReference type="Proteomes" id="UP000655225"/>
    </source>
</evidence>
<dbReference type="NCBIfam" id="TIGR00756">
    <property type="entry name" value="PPR"/>
    <property type="match status" value="4"/>
</dbReference>
<accession>A0A834ZGR2</accession>
<organism evidence="4 5">
    <name type="scientific">Tetracentron sinense</name>
    <name type="common">Spur-leaf</name>
    <dbReference type="NCBI Taxonomy" id="13715"/>
    <lineage>
        <taxon>Eukaryota</taxon>
        <taxon>Viridiplantae</taxon>
        <taxon>Streptophyta</taxon>
        <taxon>Embryophyta</taxon>
        <taxon>Tracheophyta</taxon>
        <taxon>Spermatophyta</taxon>
        <taxon>Magnoliopsida</taxon>
        <taxon>Trochodendrales</taxon>
        <taxon>Trochodendraceae</taxon>
        <taxon>Tetracentron</taxon>
    </lineage>
</organism>
<evidence type="ECO:0000256" key="1">
    <source>
        <dbReference type="ARBA" id="ARBA00007626"/>
    </source>
</evidence>
<dbReference type="InterPro" id="IPR005570">
    <property type="entry name" value="RPABC3"/>
</dbReference>
<dbReference type="SUPFAM" id="SSF50249">
    <property type="entry name" value="Nucleic acid-binding proteins"/>
    <property type="match status" value="1"/>
</dbReference>
<feature type="repeat" description="PPR" evidence="3">
    <location>
        <begin position="247"/>
        <end position="281"/>
    </location>
</feature>